<feature type="domain" description="Alanine racemase C-terminal" evidence="4">
    <location>
        <begin position="227"/>
        <end position="315"/>
    </location>
</feature>
<dbReference type="SUPFAM" id="SSF50621">
    <property type="entry name" value="Alanine racemase C-terminal domain-like"/>
    <property type="match status" value="1"/>
</dbReference>
<evidence type="ECO:0000256" key="2">
    <source>
        <dbReference type="ARBA" id="ARBA00022898"/>
    </source>
</evidence>
<dbReference type="EMBL" id="BART01010252">
    <property type="protein sequence ID" value="GAG87044.1"/>
    <property type="molecule type" value="Genomic_DNA"/>
</dbReference>
<dbReference type="FunFam" id="3.20.20.10:FF:000002">
    <property type="entry name" value="Alanine racemase"/>
    <property type="match status" value="1"/>
</dbReference>
<comment type="caution">
    <text evidence="5">The sequence shown here is derived from an EMBL/GenBank/DDBJ whole genome shotgun (WGS) entry which is preliminary data.</text>
</comment>
<dbReference type="Pfam" id="PF00842">
    <property type="entry name" value="Ala_racemase_C"/>
    <property type="match status" value="1"/>
</dbReference>
<dbReference type="GO" id="GO:0030632">
    <property type="term" value="P:D-alanine biosynthetic process"/>
    <property type="evidence" value="ECO:0007669"/>
    <property type="project" value="TreeGrafter"/>
</dbReference>
<gene>
    <name evidence="5" type="ORF">S01H4_22383</name>
</gene>
<feature type="non-terminal residue" evidence="5">
    <location>
        <position position="1"/>
    </location>
</feature>
<dbReference type="InterPro" id="IPR001608">
    <property type="entry name" value="Ala_racemase_N"/>
</dbReference>
<sequence length="315" mass="34117">SSQTKIMAVVKADAYGHGAIEISKQAIGSGVHGLGVSLVEEGAKLRRANISAPVYVLGEPPPVAIEDAVKYNLVLSINSYKTAKIISERCSYLGKNAVVHINVDTGMNRIGINFKDAVTEIVKINSMTGLKVEGVFTHFSCAHLEDSSYTKAQWNKFRKIIQELKNSKVDIKTFHCANSAAFLRYKETHLDMVRAGISIYGLSPFGGNGCRWLSSETTSILSNFEPVLSLKAKISFVKKIPAGQCISYGCTFKTKRESIIATLPVGYADGYSRLLSNKSRVIIGGQFVPVVGNVTMDQIMADVTDITRDGSISVG</sequence>
<dbReference type="PANTHER" id="PTHR30511">
    <property type="entry name" value="ALANINE RACEMASE"/>
    <property type="match status" value="1"/>
</dbReference>
<dbReference type="NCBIfam" id="TIGR00492">
    <property type="entry name" value="alr"/>
    <property type="match status" value="1"/>
</dbReference>
<evidence type="ECO:0000256" key="1">
    <source>
        <dbReference type="ARBA" id="ARBA00001933"/>
    </source>
</evidence>
<evidence type="ECO:0000259" key="4">
    <source>
        <dbReference type="SMART" id="SM01005"/>
    </source>
</evidence>
<dbReference type="PRINTS" id="PR00992">
    <property type="entry name" value="ALARACEMASE"/>
</dbReference>
<dbReference type="InterPro" id="IPR000821">
    <property type="entry name" value="Ala_racemase"/>
</dbReference>
<dbReference type="GO" id="GO:0005829">
    <property type="term" value="C:cytosol"/>
    <property type="evidence" value="ECO:0007669"/>
    <property type="project" value="TreeGrafter"/>
</dbReference>
<dbReference type="InterPro" id="IPR020622">
    <property type="entry name" value="Ala_racemase_pyridoxalP-BS"/>
</dbReference>
<dbReference type="PROSITE" id="PS00395">
    <property type="entry name" value="ALANINE_RACEMASE"/>
    <property type="match status" value="1"/>
</dbReference>
<accession>X1AVK6</accession>
<dbReference type="HAMAP" id="MF_01201">
    <property type="entry name" value="Ala_racemase"/>
    <property type="match status" value="1"/>
</dbReference>
<name>X1AVK6_9ZZZZ</name>
<evidence type="ECO:0000313" key="5">
    <source>
        <dbReference type="EMBL" id="GAG87044.1"/>
    </source>
</evidence>
<dbReference type="InterPro" id="IPR009006">
    <property type="entry name" value="Ala_racemase/Decarboxylase_C"/>
</dbReference>
<dbReference type="InterPro" id="IPR011079">
    <property type="entry name" value="Ala_racemase_C"/>
</dbReference>
<dbReference type="SUPFAM" id="SSF51419">
    <property type="entry name" value="PLP-binding barrel"/>
    <property type="match status" value="1"/>
</dbReference>
<dbReference type="SMART" id="SM01005">
    <property type="entry name" value="Ala_racemase_C"/>
    <property type="match status" value="1"/>
</dbReference>
<evidence type="ECO:0000256" key="3">
    <source>
        <dbReference type="ARBA" id="ARBA00023235"/>
    </source>
</evidence>
<dbReference type="GO" id="GO:0030170">
    <property type="term" value="F:pyridoxal phosphate binding"/>
    <property type="evidence" value="ECO:0007669"/>
    <property type="project" value="TreeGrafter"/>
</dbReference>
<dbReference type="Pfam" id="PF01168">
    <property type="entry name" value="Ala_racemase_N"/>
    <property type="match status" value="1"/>
</dbReference>
<dbReference type="GO" id="GO:0009252">
    <property type="term" value="P:peptidoglycan biosynthetic process"/>
    <property type="evidence" value="ECO:0007669"/>
    <property type="project" value="TreeGrafter"/>
</dbReference>
<keyword evidence="2" id="KW-0663">Pyridoxal phosphate</keyword>
<dbReference type="CDD" id="cd00430">
    <property type="entry name" value="PLPDE_III_AR"/>
    <property type="match status" value="1"/>
</dbReference>
<protein>
    <recommendedName>
        <fullName evidence="4">Alanine racemase C-terminal domain-containing protein</fullName>
    </recommendedName>
</protein>
<proteinExistence type="inferred from homology"/>
<comment type="cofactor">
    <cofactor evidence="1">
        <name>pyridoxal 5'-phosphate</name>
        <dbReference type="ChEBI" id="CHEBI:597326"/>
    </cofactor>
</comment>
<keyword evidence="3" id="KW-0413">Isomerase</keyword>
<dbReference type="PANTHER" id="PTHR30511:SF0">
    <property type="entry name" value="ALANINE RACEMASE, CATABOLIC-RELATED"/>
    <property type="match status" value="1"/>
</dbReference>
<dbReference type="GO" id="GO:0008784">
    <property type="term" value="F:alanine racemase activity"/>
    <property type="evidence" value="ECO:0007669"/>
    <property type="project" value="InterPro"/>
</dbReference>
<organism evidence="5">
    <name type="scientific">marine sediment metagenome</name>
    <dbReference type="NCBI Taxonomy" id="412755"/>
    <lineage>
        <taxon>unclassified sequences</taxon>
        <taxon>metagenomes</taxon>
        <taxon>ecological metagenomes</taxon>
    </lineage>
</organism>
<dbReference type="Gene3D" id="3.20.20.10">
    <property type="entry name" value="Alanine racemase"/>
    <property type="match status" value="1"/>
</dbReference>
<reference evidence="5" key="1">
    <citation type="journal article" date="2014" name="Front. Microbiol.">
        <title>High frequency of phylogenetically diverse reductive dehalogenase-homologous genes in deep subseafloor sedimentary metagenomes.</title>
        <authorList>
            <person name="Kawai M."/>
            <person name="Futagami T."/>
            <person name="Toyoda A."/>
            <person name="Takaki Y."/>
            <person name="Nishi S."/>
            <person name="Hori S."/>
            <person name="Arai W."/>
            <person name="Tsubouchi T."/>
            <person name="Morono Y."/>
            <person name="Uchiyama I."/>
            <person name="Ito T."/>
            <person name="Fujiyama A."/>
            <person name="Inagaki F."/>
            <person name="Takami H."/>
        </authorList>
    </citation>
    <scope>NUCLEOTIDE SEQUENCE</scope>
    <source>
        <strain evidence="5">Expedition CK06-06</strain>
    </source>
</reference>
<dbReference type="AlphaFoldDB" id="X1AVK6"/>
<dbReference type="Gene3D" id="2.40.37.10">
    <property type="entry name" value="Lyase, Ornithine Decarboxylase, Chain A, domain 1"/>
    <property type="match status" value="1"/>
</dbReference>
<dbReference type="InterPro" id="IPR029066">
    <property type="entry name" value="PLP-binding_barrel"/>
</dbReference>